<evidence type="ECO:0000259" key="1">
    <source>
        <dbReference type="Pfam" id="PF18648"/>
    </source>
</evidence>
<name>A0A1A8TGB7_9GAMM</name>
<feature type="domain" description="Tse2 ADP-ribosyltransferase toxin" evidence="1">
    <location>
        <begin position="18"/>
        <end position="149"/>
    </location>
</feature>
<dbReference type="InterPro" id="IPR041018">
    <property type="entry name" value="ADPRTs_Tse2"/>
</dbReference>
<dbReference type="Proteomes" id="UP000092544">
    <property type="component" value="Unassembled WGS sequence"/>
</dbReference>
<sequence>MVTLEEIIIGRGELEKIYRSDVSLTLWRAVNKSELQVGNPLYPDLKEKILPNGRIRLADVSTYMKDGIEYVKSEESRGTSLSDKNGLFGHKNWDYVVIPAGTVVPHELIITKDHYISKKKSWHYSISPNFDMTVSSFLSALDQLAINAKIKIKVQSNVRR</sequence>
<reference evidence="2 3" key="1">
    <citation type="submission" date="2016-06" db="EMBL/GenBank/DDBJ databases">
        <authorList>
            <person name="Kjaerup R.B."/>
            <person name="Dalgaard T.S."/>
            <person name="Juul-Madsen H.R."/>
        </authorList>
    </citation>
    <scope>NUCLEOTIDE SEQUENCE [LARGE SCALE GENOMIC DNA]</scope>
    <source>
        <strain evidence="2 3">CECT 8886</strain>
    </source>
</reference>
<dbReference type="AlphaFoldDB" id="A0A1A8TGB7"/>
<evidence type="ECO:0000313" key="3">
    <source>
        <dbReference type="Proteomes" id="UP000092544"/>
    </source>
</evidence>
<dbReference type="OrthoDB" id="461120at2"/>
<organism evidence="2 3">
    <name type="scientific">Marinomonas spartinae</name>
    <dbReference type="NCBI Taxonomy" id="1792290"/>
    <lineage>
        <taxon>Bacteria</taxon>
        <taxon>Pseudomonadati</taxon>
        <taxon>Pseudomonadota</taxon>
        <taxon>Gammaproteobacteria</taxon>
        <taxon>Oceanospirillales</taxon>
        <taxon>Oceanospirillaceae</taxon>
        <taxon>Marinomonas</taxon>
    </lineage>
</organism>
<protein>
    <recommendedName>
        <fullName evidence="1">Tse2 ADP-ribosyltransferase toxin domain-containing protein</fullName>
    </recommendedName>
</protein>
<dbReference type="EMBL" id="FLOB01000005">
    <property type="protein sequence ID" value="SBS32506.1"/>
    <property type="molecule type" value="Genomic_DNA"/>
</dbReference>
<evidence type="ECO:0000313" key="2">
    <source>
        <dbReference type="EMBL" id="SBS32506.1"/>
    </source>
</evidence>
<dbReference type="Pfam" id="PF18648">
    <property type="entry name" value="ADPRTs_Tse2"/>
    <property type="match status" value="1"/>
</dbReference>
<proteinExistence type="predicted"/>
<dbReference type="STRING" id="1792290.MSP8886_02448"/>
<gene>
    <name evidence="2" type="ORF">MSP8886_02448</name>
</gene>
<dbReference type="RefSeq" id="WP_067016772.1">
    <property type="nucleotide sequence ID" value="NZ_FLOB01000005.1"/>
</dbReference>
<accession>A0A1A8TGB7</accession>
<keyword evidence="3" id="KW-1185">Reference proteome</keyword>